<feature type="coiled-coil region" evidence="1">
    <location>
        <begin position="148"/>
        <end position="175"/>
    </location>
</feature>
<dbReference type="Proteomes" id="UP000007148">
    <property type="component" value="Unassembled WGS sequence"/>
</dbReference>
<dbReference type="HOGENOM" id="CLU_472602_0_0_1"/>
<keyword evidence="1" id="KW-0175">Coiled coil</keyword>
<comment type="caution">
    <text evidence="2">The sequence shown here is derived from an EMBL/GenBank/DDBJ whole genome shotgun (WGS) entry which is preliminary data.</text>
</comment>
<evidence type="ECO:0000313" key="2">
    <source>
        <dbReference type="EMBL" id="CCA74164.1"/>
    </source>
</evidence>
<dbReference type="eggNOG" id="ENOG502R1NB">
    <property type="taxonomic scope" value="Eukaryota"/>
</dbReference>
<protein>
    <recommendedName>
        <fullName evidence="4">F-box domain-containing protein</fullName>
    </recommendedName>
</protein>
<dbReference type="EMBL" id="CAFZ01000285">
    <property type="protein sequence ID" value="CCA74164.1"/>
    <property type="molecule type" value="Genomic_DNA"/>
</dbReference>
<reference evidence="2 3" key="1">
    <citation type="journal article" date="2011" name="PLoS Pathog.">
        <title>Endophytic Life Strategies Decoded by Genome and Transcriptome Analyses of the Mutualistic Root Symbiont Piriformospora indica.</title>
        <authorList>
            <person name="Zuccaro A."/>
            <person name="Lahrmann U."/>
            <person name="Guldener U."/>
            <person name="Langen G."/>
            <person name="Pfiffi S."/>
            <person name="Biedenkopf D."/>
            <person name="Wong P."/>
            <person name="Samans B."/>
            <person name="Grimm C."/>
            <person name="Basiewicz M."/>
            <person name="Murat C."/>
            <person name="Martin F."/>
            <person name="Kogel K.H."/>
        </authorList>
    </citation>
    <scope>NUCLEOTIDE SEQUENCE [LARGE SCALE GENOMIC DNA]</scope>
    <source>
        <strain evidence="2 3">DSM 11827</strain>
    </source>
</reference>
<keyword evidence="3" id="KW-1185">Reference proteome</keyword>
<gene>
    <name evidence="2" type="ORF">PIIN_08117</name>
</gene>
<proteinExistence type="predicted"/>
<name>G4TS71_SERID</name>
<accession>G4TS71</accession>
<evidence type="ECO:0000313" key="3">
    <source>
        <dbReference type="Proteomes" id="UP000007148"/>
    </source>
</evidence>
<dbReference type="OrthoDB" id="2823598at2759"/>
<evidence type="ECO:0008006" key="4">
    <source>
        <dbReference type="Google" id="ProtNLM"/>
    </source>
</evidence>
<sequence length="577" mass="65163">MSRSTHVRKNRPLAQSEERALKESFALEEKNISMLEGNLSLARERAEATKKLLASHQQELYILRRRITASKVIHSVAEKLLDEMKPLKECDYIAHDTEAPRISKLNKMVAQLNAIVDSTLLTSSESEEHYSDLYSQVDHKVCDVQASLTTWEQTITRHEDQIQSAKSRLEKLKKQYGPVSRFPDEILRSIFREAVTLCRKDELDPNIFQEEWKFRTQYRELVLSSVCYRWRTIAQEYGALWSHIPLPPSSSAGSTSLILHYASLANPVPLHLYIIYRPNMFRVLSQHLELVDAGRLCSSISLMTNYADITPFLLSLPSTCTLRLLTHARDGSLKTIQIPTSVTSHLEQIYLSDFQAVWLSSNVHLSRYESRISRIASMTHAIIPASASTLQVVRASGMMFEQSSTTTPLILTSVEQVQCSLTSFTSFLSTQFRFPVLQHLTIDDSSDISIEDWKDALGKLVKFPGYVACRSIKDDVLLLVQCLALITGMETLELEGDTVDGVLDIIFDGSYRTDFRANAPNVFKKLKLLVVSSYHGDGLSIARFAFALSPPKIALRECTRLELHVQASIAKHTSLVP</sequence>
<evidence type="ECO:0000256" key="1">
    <source>
        <dbReference type="SAM" id="Coils"/>
    </source>
</evidence>
<dbReference type="InParanoid" id="G4TS71"/>
<dbReference type="AlphaFoldDB" id="G4TS71"/>
<organism evidence="2 3">
    <name type="scientific">Serendipita indica (strain DSM 11827)</name>
    <name type="common">Root endophyte fungus</name>
    <name type="synonym">Piriformospora indica</name>
    <dbReference type="NCBI Taxonomy" id="1109443"/>
    <lineage>
        <taxon>Eukaryota</taxon>
        <taxon>Fungi</taxon>
        <taxon>Dikarya</taxon>
        <taxon>Basidiomycota</taxon>
        <taxon>Agaricomycotina</taxon>
        <taxon>Agaricomycetes</taxon>
        <taxon>Sebacinales</taxon>
        <taxon>Serendipitaceae</taxon>
        <taxon>Serendipita</taxon>
    </lineage>
</organism>